<dbReference type="GO" id="GO:0051087">
    <property type="term" value="F:protein-folding chaperone binding"/>
    <property type="evidence" value="ECO:0007669"/>
    <property type="project" value="TreeGrafter"/>
</dbReference>
<dbReference type="GO" id="GO:0050821">
    <property type="term" value="P:protein stabilization"/>
    <property type="evidence" value="ECO:0007669"/>
    <property type="project" value="TreeGrafter"/>
</dbReference>
<evidence type="ECO:0000256" key="2">
    <source>
        <dbReference type="ARBA" id="ARBA00022771"/>
    </source>
</evidence>
<reference evidence="7 8" key="1">
    <citation type="journal article" date="2018" name="Nat. Ecol. Evol.">
        <title>Shark genomes provide insights into elasmobranch evolution and the origin of vertebrates.</title>
        <authorList>
            <person name="Hara Y"/>
            <person name="Yamaguchi K"/>
            <person name="Onimaru K"/>
            <person name="Kadota M"/>
            <person name="Koyanagi M"/>
            <person name="Keeley SD"/>
            <person name="Tatsumi K"/>
            <person name="Tanaka K"/>
            <person name="Motone F"/>
            <person name="Kageyama Y"/>
            <person name="Nozu R"/>
            <person name="Adachi N"/>
            <person name="Nishimura O"/>
            <person name="Nakagawa R"/>
            <person name="Tanegashima C"/>
            <person name="Kiyatake I"/>
            <person name="Matsumoto R"/>
            <person name="Murakumo K"/>
            <person name="Nishida K"/>
            <person name="Terakita A"/>
            <person name="Kuratani S"/>
            <person name="Sato K"/>
            <person name="Hyodo S Kuraku.S."/>
        </authorList>
    </citation>
    <scope>NUCLEOTIDE SEQUENCE [LARGE SCALE GENOMIC DNA]</scope>
</reference>
<sequence>MSLGLAFCRWGRAAAALPRLLEAARSRGLAAGRRLLAPGGGSLLTAPGVRTATRLPQAADTHYRLVYTCKVCQARSAKKISKLAYHNGVVIVKCPGCSNHHIIADNLGWFSDLDGKKNIEEILAARANRQRPEAGPEIRQVWLRPGGGTGGECAAGPQGRDRPAAHTGHWPLSQADQRPGCHSNEPCLRKSSKVPGLKMRRRYPVRLSVNKITTRCMLEQQIFYSLWDGADLPLCEAYRRGEEDEEEEEQQQQGVVTPEEEMVTELAGPAVTAGGETNSRVALSNATAQPQVAASHRTKGGVIFQRTGNH</sequence>
<organism evidence="7 8">
    <name type="scientific">Scyliorhinus torazame</name>
    <name type="common">Cloudy catshark</name>
    <name type="synonym">Catulus torazame</name>
    <dbReference type="NCBI Taxonomy" id="75743"/>
    <lineage>
        <taxon>Eukaryota</taxon>
        <taxon>Metazoa</taxon>
        <taxon>Chordata</taxon>
        <taxon>Craniata</taxon>
        <taxon>Vertebrata</taxon>
        <taxon>Chondrichthyes</taxon>
        <taxon>Elasmobranchii</taxon>
        <taxon>Galeomorphii</taxon>
        <taxon>Galeoidea</taxon>
        <taxon>Carcharhiniformes</taxon>
        <taxon>Scyliorhinidae</taxon>
        <taxon>Scyliorhinus</taxon>
    </lineage>
</organism>
<keyword evidence="8" id="KW-1185">Reference proteome</keyword>
<dbReference type="OrthoDB" id="512667at2759"/>
<dbReference type="GO" id="GO:0006457">
    <property type="term" value="P:protein folding"/>
    <property type="evidence" value="ECO:0007669"/>
    <property type="project" value="TreeGrafter"/>
</dbReference>
<dbReference type="AlphaFoldDB" id="A0A401PRD8"/>
<comment type="caution">
    <text evidence="7">The sequence shown here is derived from an EMBL/GenBank/DDBJ whole genome shotgun (WGS) entry which is preliminary data.</text>
</comment>
<dbReference type="PANTHER" id="PTHR20922">
    <property type="entry name" value="DNL-TYPE ZINC FINGER PROTEIN"/>
    <property type="match status" value="1"/>
</dbReference>
<name>A0A401PRD8_SCYTO</name>
<gene>
    <name evidence="7" type="ORF">scyTo_0015363</name>
</gene>
<dbReference type="GO" id="GO:0008270">
    <property type="term" value="F:zinc ion binding"/>
    <property type="evidence" value="ECO:0007669"/>
    <property type="project" value="UniProtKB-KW"/>
</dbReference>
<feature type="region of interest" description="Disordered" evidence="5">
    <location>
        <begin position="284"/>
        <end position="310"/>
    </location>
</feature>
<dbReference type="InterPro" id="IPR007853">
    <property type="entry name" value="Znf_DNL-typ"/>
</dbReference>
<dbReference type="EMBL" id="BFAA01008684">
    <property type="protein sequence ID" value="GCB75696.1"/>
    <property type="molecule type" value="Genomic_DNA"/>
</dbReference>
<dbReference type="PROSITE" id="PS51501">
    <property type="entry name" value="ZF_DNL"/>
    <property type="match status" value="1"/>
</dbReference>
<evidence type="ECO:0000313" key="7">
    <source>
        <dbReference type="EMBL" id="GCB75696.1"/>
    </source>
</evidence>
<evidence type="ECO:0000259" key="6">
    <source>
        <dbReference type="PROSITE" id="PS51501"/>
    </source>
</evidence>
<evidence type="ECO:0000313" key="8">
    <source>
        <dbReference type="Proteomes" id="UP000288216"/>
    </source>
</evidence>
<keyword evidence="3" id="KW-0862">Zinc</keyword>
<dbReference type="Pfam" id="PF05180">
    <property type="entry name" value="zf-DNL"/>
    <property type="match status" value="1"/>
</dbReference>
<feature type="domain" description="DNL-type" evidence="6">
    <location>
        <begin position="58"/>
        <end position="163"/>
    </location>
</feature>
<keyword evidence="2 4" id="KW-0863">Zinc-finger</keyword>
<feature type="region of interest" description="Disordered" evidence="5">
    <location>
        <begin position="241"/>
        <end position="261"/>
    </location>
</feature>
<dbReference type="Proteomes" id="UP000288216">
    <property type="component" value="Unassembled WGS sequence"/>
</dbReference>
<evidence type="ECO:0000256" key="1">
    <source>
        <dbReference type="ARBA" id="ARBA00022723"/>
    </source>
</evidence>
<dbReference type="GO" id="GO:0030150">
    <property type="term" value="P:protein import into mitochondrial matrix"/>
    <property type="evidence" value="ECO:0007669"/>
    <property type="project" value="TreeGrafter"/>
</dbReference>
<evidence type="ECO:0000256" key="3">
    <source>
        <dbReference type="ARBA" id="ARBA00022833"/>
    </source>
</evidence>
<accession>A0A401PRD8</accession>
<dbReference type="PANTHER" id="PTHR20922:SF13">
    <property type="entry name" value="DNL-TYPE ZINC FINGER PROTEIN"/>
    <property type="match status" value="1"/>
</dbReference>
<dbReference type="GO" id="GO:0005739">
    <property type="term" value="C:mitochondrion"/>
    <property type="evidence" value="ECO:0007669"/>
    <property type="project" value="TreeGrafter"/>
</dbReference>
<protein>
    <recommendedName>
        <fullName evidence="6">DNL-type domain-containing protein</fullName>
    </recommendedName>
</protein>
<dbReference type="STRING" id="75743.A0A401PRD8"/>
<evidence type="ECO:0000256" key="5">
    <source>
        <dbReference type="SAM" id="MobiDB-lite"/>
    </source>
</evidence>
<proteinExistence type="predicted"/>
<dbReference type="InterPro" id="IPR024158">
    <property type="entry name" value="Mt_import_TIM15"/>
</dbReference>
<feature type="region of interest" description="Disordered" evidence="5">
    <location>
        <begin position="149"/>
        <end position="169"/>
    </location>
</feature>
<evidence type="ECO:0000256" key="4">
    <source>
        <dbReference type="PROSITE-ProRule" id="PRU00834"/>
    </source>
</evidence>
<keyword evidence="1" id="KW-0479">Metal-binding</keyword>